<evidence type="ECO:0000256" key="1">
    <source>
        <dbReference type="SAM" id="Coils"/>
    </source>
</evidence>
<protein>
    <submittedName>
        <fullName evidence="2">Uncharacterized protein</fullName>
    </submittedName>
</protein>
<comment type="caution">
    <text evidence="2">The sequence shown here is derived from an EMBL/GenBank/DDBJ whole genome shotgun (WGS) entry which is preliminary data.</text>
</comment>
<reference evidence="2 3" key="1">
    <citation type="journal article" date="2018" name="J. Invertebr. Pathol.">
        <title>New genotyping method for the causative agent of crayfish plague (Aphanomyces astaci) based on whole genome data.</title>
        <authorList>
            <person name="Minardi D."/>
            <person name="Studholme D.J."/>
            <person name="van der Giezen M."/>
            <person name="Pretto T."/>
            <person name="Oidtmann B."/>
        </authorList>
    </citation>
    <scope>NUCLEOTIDE SEQUENCE [LARGE SCALE GENOMIC DNA]</scope>
    <source>
        <strain evidence="2 3">KB13</strain>
    </source>
</reference>
<feature type="non-terminal residue" evidence="2">
    <location>
        <position position="1"/>
    </location>
</feature>
<feature type="coiled-coil region" evidence="1">
    <location>
        <begin position="56"/>
        <end position="108"/>
    </location>
</feature>
<name>A0A9X8DRJ6_APHAT</name>
<evidence type="ECO:0000313" key="2">
    <source>
        <dbReference type="EMBL" id="RLO02553.1"/>
    </source>
</evidence>
<keyword evidence="1" id="KW-0175">Coiled coil</keyword>
<evidence type="ECO:0000313" key="3">
    <source>
        <dbReference type="Proteomes" id="UP000275652"/>
    </source>
</evidence>
<dbReference type="Proteomes" id="UP000275652">
    <property type="component" value="Unassembled WGS sequence"/>
</dbReference>
<dbReference type="EMBL" id="QUTI01033258">
    <property type="protein sequence ID" value="RLO02553.1"/>
    <property type="molecule type" value="Genomic_DNA"/>
</dbReference>
<dbReference type="AlphaFoldDB" id="A0A9X8DRJ6"/>
<organism evidence="2 3">
    <name type="scientific">Aphanomyces astaci</name>
    <name type="common">Crayfish plague agent</name>
    <dbReference type="NCBI Taxonomy" id="112090"/>
    <lineage>
        <taxon>Eukaryota</taxon>
        <taxon>Sar</taxon>
        <taxon>Stramenopiles</taxon>
        <taxon>Oomycota</taxon>
        <taxon>Saprolegniomycetes</taxon>
        <taxon>Saprolegniales</taxon>
        <taxon>Verrucalvaceae</taxon>
        <taxon>Aphanomyces</taxon>
    </lineage>
</organism>
<accession>A0A9X8DRJ6</accession>
<gene>
    <name evidence="2" type="ORF">DYB28_014079</name>
</gene>
<proteinExistence type="predicted"/>
<sequence>NVNSQAASSAYARVRTQERCVAPVAPAAAPAARAQAAQPPEVMALLGKVGGLQTRLREDQDEAKKYKELATRVENAIQAQLSSMADQVRELDRQQRSHQEEVAKVEERYQVEVAAHVQGPGDRYAAIPGRRPRLLELGQCALPRDEWAGLRVRPLLDPEDLEQCPNKSSRMGELDRSIRSFWQKYAHSIWNRSFMTSSGAAERVVEALMGSLLGIAGSLFRVVQAYGVQLL</sequence>